<keyword evidence="6 7" id="KW-0472">Membrane</keyword>
<dbReference type="SUPFAM" id="SSF103473">
    <property type="entry name" value="MFS general substrate transporter"/>
    <property type="match status" value="1"/>
</dbReference>
<dbReference type="InterPro" id="IPR036259">
    <property type="entry name" value="MFS_trans_sf"/>
</dbReference>
<evidence type="ECO:0000256" key="6">
    <source>
        <dbReference type="ARBA" id="ARBA00023136"/>
    </source>
</evidence>
<evidence type="ECO:0000256" key="4">
    <source>
        <dbReference type="ARBA" id="ARBA00022692"/>
    </source>
</evidence>
<protein>
    <recommendedName>
        <fullName evidence="8">Major facilitator superfamily (MFS) profile domain-containing protein</fullName>
    </recommendedName>
</protein>
<keyword evidence="3" id="KW-0813">Transport</keyword>
<evidence type="ECO:0000313" key="10">
    <source>
        <dbReference type="Proteomes" id="UP000557566"/>
    </source>
</evidence>
<dbReference type="GO" id="GO:0022857">
    <property type="term" value="F:transmembrane transporter activity"/>
    <property type="evidence" value="ECO:0007669"/>
    <property type="project" value="InterPro"/>
</dbReference>
<dbReference type="GO" id="GO:0005886">
    <property type="term" value="C:plasma membrane"/>
    <property type="evidence" value="ECO:0007669"/>
    <property type="project" value="TreeGrafter"/>
</dbReference>
<dbReference type="InterPro" id="IPR011701">
    <property type="entry name" value="MFS"/>
</dbReference>
<feature type="transmembrane region" description="Helical" evidence="7">
    <location>
        <begin position="268"/>
        <end position="290"/>
    </location>
</feature>
<evidence type="ECO:0000256" key="1">
    <source>
        <dbReference type="ARBA" id="ARBA00004141"/>
    </source>
</evidence>
<dbReference type="PANTHER" id="PTHR23501">
    <property type="entry name" value="MAJOR FACILITATOR SUPERFAMILY"/>
    <property type="match status" value="1"/>
</dbReference>
<dbReference type="InterPro" id="IPR020846">
    <property type="entry name" value="MFS_dom"/>
</dbReference>
<dbReference type="AlphaFoldDB" id="A0A8H4PNH6"/>
<evidence type="ECO:0000313" key="9">
    <source>
        <dbReference type="EMBL" id="KAF4504955.1"/>
    </source>
</evidence>
<accession>A0A8H4PNH6</accession>
<dbReference type="PANTHER" id="PTHR23501:SF12">
    <property type="entry name" value="MAJOR FACILITATOR SUPERFAMILY (MFS) PROFILE DOMAIN-CONTAINING PROTEIN-RELATED"/>
    <property type="match status" value="1"/>
</dbReference>
<comment type="similarity">
    <text evidence="2">Belongs to the major facilitator superfamily. TCR/Tet family.</text>
</comment>
<keyword evidence="10" id="KW-1185">Reference proteome</keyword>
<comment type="caution">
    <text evidence="9">The sequence shown here is derived from an EMBL/GenBank/DDBJ whole genome shotgun (WGS) entry which is preliminary data.</text>
</comment>
<dbReference type="Proteomes" id="UP000557566">
    <property type="component" value="Unassembled WGS sequence"/>
</dbReference>
<feature type="transmembrane region" description="Helical" evidence="7">
    <location>
        <begin position="78"/>
        <end position="97"/>
    </location>
</feature>
<feature type="transmembrane region" description="Helical" evidence="7">
    <location>
        <begin position="167"/>
        <end position="192"/>
    </location>
</feature>
<feature type="transmembrane region" description="Helical" evidence="7">
    <location>
        <begin position="109"/>
        <end position="128"/>
    </location>
</feature>
<evidence type="ECO:0000256" key="7">
    <source>
        <dbReference type="SAM" id="Phobius"/>
    </source>
</evidence>
<sequence>MPSIASEKIKTTSSGELDPGVVETAVVPKPEEKRAITGIRWFLFVVSTLTSIFVYSLDNTIVANIIPEMVTELNSIDRLPWLSVGFMIGGMAMVLPLGKLYAIYDSKWVYIASTVVFLAASALCGAAPGMDAKIIGRVLAGAGGNGMYFGLLAMLSTHTTAKERPQYLSYTGLVWGLGTVLGPVVGGGFVLWNWPWSFYINLLFGAVLLPTYLVVIPSANPLPGKTQWDKLRLMDWTGVVLSIGAMVTVIMAINLGGVMFAWSSGATAALFAVSGVLRVAFAVQQIFCLLTTEA</sequence>
<dbReference type="EMBL" id="JAAVMX010000008">
    <property type="protein sequence ID" value="KAF4504955.1"/>
    <property type="molecule type" value="Genomic_DNA"/>
</dbReference>
<dbReference type="PROSITE" id="PS50850">
    <property type="entry name" value="MFS"/>
    <property type="match status" value="1"/>
</dbReference>
<gene>
    <name evidence="9" type="ORF">G6O67_006960</name>
</gene>
<dbReference type="OrthoDB" id="4914550at2759"/>
<comment type="subcellular location">
    <subcellularLocation>
        <location evidence="1">Membrane</location>
        <topology evidence="1">Multi-pass membrane protein</topology>
    </subcellularLocation>
</comment>
<feature type="transmembrane region" description="Helical" evidence="7">
    <location>
        <begin position="41"/>
        <end position="66"/>
    </location>
</feature>
<proteinExistence type="inferred from homology"/>
<keyword evidence="4 7" id="KW-0812">Transmembrane</keyword>
<keyword evidence="5 7" id="KW-1133">Transmembrane helix</keyword>
<dbReference type="Gene3D" id="1.20.1720.10">
    <property type="entry name" value="Multidrug resistance protein D"/>
    <property type="match status" value="1"/>
</dbReference>
<feature type="transmembrane region" description="Helical" evidence="7">
    <location>
        <begin position="198"/>
        <end position="215"/>
    </location>
</feature>
<reference evidence="9 10" key="1">
    <citation type="journal article" date="2020" name="Genome Biol. Evol.">
        <title>A new high-quality draft genome assembly of the Chinese cordyceps Ophiocordyceps sinensis.</title>
        <authorList>
            <person name="Shu R."/>
            <person name="Zhang J."/>
            <person name="Meng Q."/>
            <person name="Zhang H."/>
            <person name="Zhou G."/>
            <person name="Li M."/>
            <person name="Wu P."/>
            <person name="Zhao Y."/>
            <person name="Chen C."/>
            <person name="Qin Q."/>
        </authorList>
    </citation>
    <scope>NUCLEOTIDE SEQUENCE [LARGE SCALE GENOMIC DNA]</scope>
    <source>
        <strain evidence="9 10">IOZ07</strain>
    </source>
</reference>
<evidence type="ECO:0000256" key="5">
    <source>
        <dbReference type="ARBA" id="ARBA00022989"/>
    </source>
</evidence>
<dbReference type="Pfam" id="PF07690">
    <property type="entry name" value="MFS_1"/>
    <property type="match status" value="1"/>
</dbReference>
<feature type="transmembrane region" description="Helical" evidence="7">
    <location>
        <begin position="134"/>
        <end position="155"/>
    </location>
</feature>
<evidence type="ECO:0000256" key="3">
    <source>
        <dbReference type="ARBA" id="ARBA00022448"/>
    </source>
</evidence>
<organism evidence="9 10">
    <name type="scientific">Ophiocordyceps sinensis</name>
    <dbReference type="NCBI Taxonomy" id="72228"/>
    <lineage>
        <taxon>Eukaryota</taxon>
        <taxon>Fungi</taxon>
        <taxon>Dikarya</taxon>
        <taxon>Ascomycota</taxon>
        <taxon>Pezizomycotina</taxon>
        <taxon>Sordariomycetes</taxon>
        <taxon>Hypocreomycetidae</taxon>
        <taxon>Hypocreales</taxon>
        <taxon>Ophiocordycipitaceae</taxon>
        <taxon>Ophiocordyceps</taxon>
    </lineage>
</organism>
<feature type="domain" description="Major facilitator superfamily (MFS) profile" evidence="8">
    <location>
        <begin position="44"/>
        <end position="294"/>
    </location>
</feature>
<feature type="transmembrane region" description="Helical" evidence="7">
    <location>
        <begin position="236"/>
        <end position="262"/>
    </location>
</feature>
<name>A0A8H4PNH6_9HYPO</name>
<evidence type="ECO:0000259" key="8">
    <source>
        <dbReference type="PROSITE" id="PS50850"/>
    </source>
</evidence>
<evidence type="ECO:0000256" key="2">
    <source>
        <dbReference type="ARBA" id="ARBA00007520"/>
    </source>
</evidence>